<dbReference type="InterPro" id="IPR001636">
    <property type="entry name" value="SAICAR_synth"/>
</dbReference>
<gene>
    <name evidence="8" type="primary">purC</name>
    <name evidence="10" type="ordered locus">Mfer_1303</name>
</gene>
<evidence type="ECO:0000313" key="10">
    <source>
        <dbReference type="EMBL" id="ADP78088.1"/>
    </source>
</evidence>
<dbReference type="OrthoDB" id="10775at2157"/>
<dbReference type="EMBL" id="CP002278">
    <property type="protein sequence ID" value="ADP78088.1"/>
    <property type="molecule type" value="Genomic_DNA"/>
</dbReference>
<dbReference type="CDD" id="cd01415">
    <property type="entry name" value="SAICAR_synt_PurC"/>
    <property type="match status" value="1"/>
</dbReference>
<keyword evidence="5 8" id="KW-0658">Purine biosynthesis</keyword>
<dbReference type="GO" id="GO:0005524">
    <property type="term" value="F:ATP binding"/>
    <property type="evidence" value="ECO:0007669"/>
    <property type="project" value="UniProtKB-KW"/>
</dbReference>
<evidence type="ECO:0000256" key="3">
    <source>
        <dbReference type="ARBA" id="ARBA00022598"/>
    </source>
</evidence>
<keyword evidence="4 8" id="KW-0547">Nucleotide-binding</keyword>
<evidence type="ECO:0000256" key="2">
    <source>
        <dbReference type="ARBA" id="ARBA00010190"/>
    </source>
</evidence>
<dbReference type="InterPro" id="IPR050089">
    <property type="entry name" value="SAICAR_synthetase"/>
</dbReference>
<dbReference type="PANTHER" id="PTHR43599">
    <property type="entry name" value="MULTIFUNCTIONAL PROTEIN ADE2"/>
    <property type="match status" value="1"/>
</dbReference>
<dbReference type="PANTHER" id="PTHR43599:SF3">
    <property type="entry name" value="SI:DKEY-6E2.2"/>
    <property type="match status" value="1"/>
</dbReference>
<evidence type="ECO:0000256" key="1">
    <source>
        <dbReference type="ARBA" id="ARBA00004672"/>
    </source>
</evidence>
<reference evidence="10 11" key="1">
    <citation type="journal article" date="2010" name="Stand. Genomic Sci.">
        <title>Complete genome sequence of Methanothermus fervidus type strain (V24S).</title>
        <authorList>
            <person name="Anderson I."/>
            <person name="Djao O.D."/>
            <person name="Misra M."/>
            <person name="Chertkov O."/>
            <person name="Nolan M."/>
            <person name="Lucas S."/>
            <person name="Lapidus A."/>
            <person name="Del Rio T.G."/>
            <person name="Tice H."/>
            <person name="Cheng J.F."/>
            <person name="Tapia R."/>
            <person name="Han C."/>
            <person name="Goodwin L."/>
            <person name="Pitluck S."/>
            <person name="Liolios K."/>
            <person name="Ivanova N."/>
            <person name="Mavromatis K."/>
            <person name="Mikhailova N."/>
            <person name="Pati A."/>
            <person name="Brambilla E."/>
            <person name="Chen A."/>
            <person name="Palaniappan K."/>
            <person name="Land M."/>
            <person name="Hauser L."/>
            <person name="Chang Y.J."/>
            <person name="Jeffries C.D."/>
            <person name="Sikorski J."/>
            <person name="Spring S."/>
            <person name="Rohde M."/>
            <person name="Eichinger K."/>
            <person name="Huber H."/>
            <person name="Wirth R."/>
            <person name="Goker M."/>
            <person name="Detter J.C."/>
            <person name="Woyke T."/>
            <person name="Bristow J."/>
            <person name="Eisen J.A."/>
            <person name="Markowitz V."/>
            <person name="Hugenholtz P."/>
            <person name="Klenk H.P."/>
            <person name="Kyrpides N.C."/>
        </authorList>
    </citation>
    <scope>NUCLEOTIDE SEQUENCE [LARGE SCALE GENOMIC DNA]</scope>
    <source>
        <strain evidence="11">ATCC 43054 / DSM 2088 / JCM 10308 / V24 S</strain>
    </source>
</reference>
<evidence type="ECO:0000256" key="8">
    <source>
        <dbReference type="HAMAP-Rule" id="MF_00137"/>
    </source>
</evidence>
<dbReference type="SUPFAM" id="SSF56104">
    <property type="entry name" value="SAICAR synthase-like"/>
    <property type="match status" value="1"/>
</dbReference>
<comment type="pathway">
    <text evidence="1 8">Purine metabolism; IMP biosynthesis via de novo pathway; 5-amino-1-(5-phospho-D-ribosyl)imidazole-4-carboxamide from 5-amino-1-(5-phospho-D-ribosyl)imidazole-4-carboxylate: step 1/2.</text>
</comment>
<proteinExistence type="inferred from homology"/>
<dbReference type="Proteomes" id="UP000002315">
    <property type="component" value="Chromosome"/>
</dbReference>
<dbReference type="PROSITE" id="PS01057">
    <property type="entry name" value="SAICAR_SYNTHETASE_1"/>
    <property type="match status" value="1"/>
</dbReference>
<dbReference type="HAMAP" id="MF_00137">
    <property type="entry name" value="SAICAR_synth"/>
    <property type="match status" value="1"/>
</dbReference>
<comment type="catalytic activity">
    <reaction evidence="7 8">
        <text>5-amino-1-(5-phospho-D-ribosyl)imidazole-4-carboxylate + L-aspartate + ATP = (2S)-2-[5-amino-1-(5-phospho-beta-D-ribosyl)imidazole-4-carboxamido]succinate + ADP + phosphate + 2 H(+)</text>
        <dbReference type="Rhea" id="RHEA:22628"/>
        <dbReference type="ChEBI" id="CHEBI:15378"/>
        <dbReference type="ChEBI" id="CHEBI:29991"/>
        <dbReference type="ChEBI" id="CHEBI:30616"/>
        <dbReference type="ChEBI" id="CHEBI:43474"/>
        <dbReference type="ChEBI" id="CHEBI:58443"/>
        <dbReference type="ChEBI" id="CHEBI:77657"/>
        <dbReference type="ChEBI" id="CHEBI:456216"/>
        <dbReference type="EC" id="6.3.2.6"/>
    </reaction>
</comment>
<evidence type="ECO:0000313" key="11">
    <source>
        <dbReference type="Proteomes" id="UP000002315"/>
    </source>
</evidence>
<dbReference type="GO" id="GO:0004639">
    <property type="term" value="F:phosphoribosylaminoimidazolesuccinocarboxamide synthase activity"/>
    <property type="evidence" value="ECO:0007669"/>
    <property type="project" value="UniProtKB-UniRule"/>
</dbReference>
<organism evidence="10 11">
    <name type="scientific">Methanothermus fervidus (strain ATCC 43054 / DSM 2088 / JCM 10308 / V24 S)</name>
    <dbReference type="NCBI Taxonomy" id="523846"/>
    <lineage>
        <taxon>Archaea</taxon>
        <taxon>Methanobacteriati</taxon>
        <taxon>Methanobacteriota</taxon>
        <taxon>Methanomada group</taxon>
        <taxon>Methanobacteria</taxon>
        <taxon>Methanobacteriales</taxon>
        <taxon>Methanothermaceae</taxon>
        <taxon>Methanothermus</taxon>
    </lineage>
</organism>
<dbReference type="GO" id="GO:0009236">
    <property type="term" value="P:cobalamin biosynthetic process"/>
    <property type="evidence" value="ECO:0007669"/>
    <property type="project" value="InterPro"/>
</dbReference>
<evidence type="ECO:0000256" key="6">
    <source>
        <dbReference type="ARBA" id="ARBA00022840"/>
    </source>
</evidence>
<dbReference type="STRING" id="523846.Mfer_1303"/>
<dbReference type="UniPathway" id="UPA00074">
    <property type="reaction ID" value="UER00131"/>
</dbReference>
<comment type="similarity">
    <text evidence="2 8">Belongs to the SAICAR synthetase family.</text>
</comment>
<keyword evidence="6 8" id="KW-0067">ATP-binding</keyword>
<dbReference type="InterPro" id="IPR028923">
    <property type="entry name" value="SAICAR_synt/ADE2_N"/>
</dbReference>
<dbReference type="EC" id="6.3.2.6" evidence="8"/>
<dbReference type="AlphaFoldDB" id="E3GX93"/>
<evidence type="ECO:0000256" key="7">
    <source>
        <dbReference type="ARBA" id="ARBA00048475"/>
    </source>
</evidence>
<keyword evidence="3 8" id="KW-0436">Ligase</keyword>
<dbReference type="KEGG" id="mfv:Mfer_1303"/>
<dbReference type="InterPro" id="IPR033934">
    <property type="entry name" value="SAICAR_synt_PurC"/>
</dbReference>
<evidence type="ECO:0000256" key="4">
    <source>
        <dbReference type="ARBA" id="ARBA00022741"/>
    </source>
</evidence>
<dbReference type="PROSITE" id="PS01058">
    <property type="entry name" value="SAICAR_SYNTHETASE_2"/>
    <property type="match status" value="1"/>
</dbReference>
<dbReference type="Gene3D" id="3.30.470.20">
    <property type="entry name" value="ATP-grasp fold, B domain"/>
    <property type="match status" value="1"/>
</dbReference>
<protein>
    <recommendedName>
        <fullName evidence="8">Phosphoribosylaminoimidazole-succinocarboxamide synthase</fullName>
        <ecNumber evidence="8">6.3.2.6</ecNumber>
    </recommendedName>
    <alternativeName>
        <fullName evidence="8">SAICAR synthetase</fullName>
    </alternativeName>
</protein>
<dbReference type="GO" id="GO:0006189">
    <property type="term" value="P:'de novo' IMP biosynthetic process"/>
    <property type="evidence" value="ECO:0007669"/>
    <property type="project" value="UniProtKB-UniRule"/>
</dbReference>
<feature type="domain" description="SAICAR synthetase/ADE2 N-terminal" evidence="9">
    <location>
        <begin position="7"/>
        <end position="231"/>
    </location>
</feature>
<name>E3GX93_METFV</name>
<sequence length="237" mass="27164">MKLGKLLHRGKVKDVYETDNPSHLIIKFRDDITAGDGAKKDKIHKKGYYCSIISAKLFKVLEENGINTHFIKLLKPRYMLVSKLKMIPLEVIVRNIATGSIVKRYPFKEGEKFKKPIVQMDYKSDEYGDPMLNDDIAEALGIANKKELKEIKRIALKANEILKKFLDKKGFILPDIKFEFGIDENGKLVLGDEISPDTCRLWEKKTKESFDKDIFRKGRSGVGKAYKRVAEIIGDKI</sequence>
<dbReference type="InterPro" id="IPR018236">
    <property type="entry name" value="SAICAR_synthetase_CS"/>
</dbReference>
<dbReference type="FunFam" id="3.30.470.20:FF:000006">
    <property type="entry name" value="Phosphoribosylaminoimidazole-succinocarboxamide synthase"/>
    <property type="match status" value="1"/>
</dbReference>
<evidence type="ECO:0000256" key="5">
    <source>
        <dbReference type="ARBA" id="ARBA00022755"/>
    </source>
</evidence>
<evidence type="ECO:0000259" key="9">
    <source>
        <dbReference type="Pfam" id="PF01259"/>
    </source>
</evidence>
<dbReference type="HOGENOM" id="CLU_061495_2_0_2"/>
<dbReference type="NCBIfam" id="TIGR00081">
    <property type="entry name" value="purC"/>
    <property type="match status" value="1"/>
</dbReference>
<keyword evidence="11" id="KW-1185">Reference proteome</keyword>
<dbReference type="Pfam" id="PF01259">
    <property type="entry name" value="SAICAR_synt"/>
    <property type="match status" value="1"/>
</dbReference>
<dbReference type="Gene3D" id="3.30.200.20">
    <property type="entry name" value="Phosphorylase Kinase, domain 1"/>
    <property type="match status" value="1"/>
</dbReference>
<accession>E3GX93</accession>